<dbReference type="RefSeq" id="XP_014659557.1">
    <property type="nucleotide sequence ID" value="XM_014804071.1"/>
</dbReference>
<dbReference type="Proteomes" id="UP000325008">
    <property type="component" value="Unassembled WGS sequence"/>
</dbReference>
<protein>
    <submittedName>
        <fullName evidence="3">Uncharacterized protein</fullName>
    </submittedName>
</protein>
<accession>A0A5C3FF71</accession>
<dbReference type="AlphaFoldDB" id="A0A5C3FF71"/>
<feature type="region of interest" description="Disordered" evidence="2">
    <location>
        <begin position="378"/>
        <end position="414"/>
    </location>
</feature>
<dbReference type="OrthoDB" id="3366858at2759"/>
<feature type="compositionally biased region" description="Acidic residues" evidence="2">
    <location>
        <begin position="382"/>
        <end position="394"/>
    </location>
</feature>
<evidence type="ECO:0000256" key="1">
    <source>
        <dbReference type="SAM" id="Coils"/>
    </source>
</evidence>
<feature type="region of interest" description="Disordered" evidence="2">
    <location>
        <begin position="289"/>
        <end position="344"/>
    </location>
</feature>
<feature type="region of interest" description="Disordered" evidence="2">
    <location>
        <begin position="1"/>
        <end position="170"/>
    </location>
</feature>
<feature type="compositionally biased region" description="Low complexity" evidence="2">
    <location>
        <begin position="322"/>
        <end position="333"/>
    </location>
</feature>
<evidence type="ECO:0000256" key="2">
    <source>
        <dbReference type="SAM" id="MobiDB-lite"/>
    </source>
</evidence>
<proteinExistence type="predicted"/>
<feature type="compositionally biased region" description="Low complexity" evidence="2">
    <location>
        <begin position="741"/>
        <end position="757"/>
    </location>
</feature>
<comment type="caution">
    <text evidence="3">The sequence shown here is derived from an EMBL/GenBank/DDBJ whole genome shotgun (WGS) entry which is preliminary data.</text>
</comment>
<feature type="compositionally biased region" description="Low complexity" evidence="2">
    <location>
        <begin position="42"/>
        <end position="60"/>
    </location>
</feature>
<feature type="compositionally biased region" description="Low complexity" evidence="2">
    <location>
        <begin position="25"/>
        <end position="34"/>
    </location>
</feature>
<organism evidence="3 4">
    <name type="scientific">Pseudozyma antarctica</name>
    <name type="common">Yeast</name>
    <name type="synonym">Candida antarctica</name>
    <dbReference type="NCBI Taxonomy" id="84753"/>
    <lineage>
        <taxon>Eukaryota</taxon>
        <taxon>Fungi</taxon>
        <taxon>Dikarya</taxon>
        <taxon>Basidiomycota</taxon>
        <taxon>Ustilaginomycotina</taxon>
        <taxon>Ustilaginomycetes</taxon>
        <taxon>Ustilaginales</taxon>
        <taxon>Ustilaginaceae</taxon>
        <taxon>Moesziomyces</taxon>
    </lineage>
</organism>
<name>A0A5C3FF71_PSEA2</name>
<evidence type="ECO:0000313" key="4">
    <source>
        <dbReference type="Proteomes" id="UP000325008"/>
    </source>
</evidence>
<gene>
    <name evidence="3" type="ORF">PSANT_00479</name>
</gene>
<feature type="compositionally biased region" description="Low complexity" evidence="2">
    <location>
        <begin position="138"/>
        <end position="153"/>
    </location>
</feature>
<reference evidence="3" key="1">
    <citation type="submission" date="2018-03" db="EMBL/GenBank/DDBJ databases">
        <authorList>
            <person name="Guldener U."/>
        </authorList>
    </citation>
    <scope>NUCLEOTIDE SEQUENCE [LARGE SCALE GENOMIC DNA]</scope>
    <source>
        <strain evidence="3">ATCC34888</strain>
    </source>
</reference>
<feature type="coiled-coil region" evidence="1">
    <location>
        <begin position="832"/>
        <end position="908"/>
    </location>
</feature>
<feature type="compositionally biased region" description="Pro residues" evidence="2">
    <location>
        <begin position="155"/>
        <end position="164"/>
    </location>
</feature>
<feature type="region of interest" description="Disordered" evidence="2">
    <location>
        <begin position="1146"/>
        <end position="1165"/>
    </location>
</feature>
<feature type="compositionally biased region" description="Polar residues" evidence="2">
    <location>
        <begin position="72"/>
        <end position="82"/>
    </location>
</feature>
<feature type="compositionally biased region" description="Low complexity" evidence="2">
    <location>
        <begin position="1009"/>
        <end position="1026"/>
    </location>
</feature>
<keyword evidence="4" id="KW-1185">Reference proteome</keyword>
<feature type="region of interest" description="Disordered" evidence="2">
    <location>
        <begin position="704"/>
        <end position="791"/>
    </location>
</feature>
<keyword evidence="1" id="KW-0175">Coiled coil</keyword>
<feature type="region of interest" description="Disordered" evidence="2">
    <location>
        <begin position="1009"/>
        <end position="1035"/>
    </location>
</feature>
<evidence type="ECO:0000313" key="3">
    <source>
        <dbReference type="EMBL" id="SPO42796.1"/>
    </source>
</evidence>
<feature type="compositionally biased region" description="Low complexity" evidence="2">
    <location>
        <begin position="226"/>
        <end position="236"/>
    </location>
</feature>
<sequence length="1180" mass="126604">MFLQPQRPQPARSGVGSLTFGRKNSSVASFTSSSNDGYDAEGSGSASMRQSQSLSQSGSSRGHTRNDFDPPSNRSTQLSASSDADYAKPTTQRKRADSKGAKDASAPPKSSGVGTLRGLGRRLFNRSSSNLKAAPILTSRSQSASSSSTGAQSPPLTPTTPPHVQPVWLANGQKDFFSNFSNLPSNVNLAQHEQLRTPADSYAGVSPKSKQGAFNDAPARDHTFDSGSSQGHASSSIHSHSSAFALPALPSAVASPAGFGSQLSRREIPAVIEEEADSDFLRAVLNFGDGDTDMQMQTPSFRGGRAAPLPTRSSSLGQIAGATSSPSSFTLSSPAPPPPRRTSDGRVILTQDAARTFANDKPAPAYVVVHRKYRRGLFGNDSESEDEYGDDDEERADHAPMPASPAPEAANTASQGLNAARYPSSFAKARTMSPSNDPDESSNTISVRPAGLDSAAKKALYNCTLLKVHAHLASTLAGDAEARAQIPVIAAGEVLYANDDLRFPRSINDAFKLRGHSSTHAFSRSLHVALARTEVMRKLRRDKLRIEDEVEISWFQRKYGSAGIAPELIAKALRQRQMVSPEALAKPPIAAPHDSASGGLDGLAASRRLSGIVSLEPGQKVHAQGDKNGIIAWAHRPSYLARTAVWLPADEFAPGELVVAPTAQHAVQEVPASARRGSAWGSSAVSYSPRIRVLAGLPSVQEERRLKYPPTRKFRPRDMQSKHASRMMSASDSAVWEGPNRRSSSRPSRESPLASPSGKPKRLPPWMAPRAPQLLSPRSPTSPSHDARSVSEGAPAFSTLHANGSAVSIPEVSEAAERGADSSDEEVPLAQLQLFRAHRAAEKERIQQLEREVATLRLKEQTRKREEEDRKAREEEARRLEAERAYEERKAAAEARRLEKNRKILQEARDRRGFTRQSVLLAEPNYGAGNPLLGQHRPGLKQVVTSSPSSPVLAGEASSTVGRAVQHDAALAKLQGTAGAGAPRSPSMLYAQHEAQRRSRSSVAAVESVVSPVASPRVRASPSASPLMDVHRQSSMASLVPPSAIPHQRSMGALPVSPQITQRRASLLPPTELHHATSMQQLPMASPMASPMMAASQSAFLRPDPRHSMSMTSLHAHAYMQAQQMQQAQHMMHPQAHMHAVQRPGAAQTVKVSSRTRAPMPPLVSLYGDVVPSSATQRRS</sequence>
<feature type="region of interest" description="Disordered" evidence="2">
    <location>
        <begin position="200"/>
        <end position="236"/>
    </location>
</feature>
<dbReference type="EMBL" id="OOIQ01000001">
    <property type="protein sequence ID" value="SPO42796.1"/>
    <property type="molecule type" value="Genomic_DNA"/>
</dbReference>